<feature type="domain" description="PAS" evidence="11">
    <location>
        <begin position="386"/>
        <end position="459"/>
    </location>
</feature>
<dbReference type="Pfam" id="PF01814">
    <property type="entry name" value="Hemerythrin"/>
    <property type="match status" value="1"/>
</dbReference>
<dbReference type="SUPFAM" id="SSF55874">
    <property type="entry name" value="ATPase domain of HSP90 chaperone/DNA topoisomerase II/histidine kinase"/>
    <property type="match status" value="1"/>
</dbReference>
<comment type="catalytic activity">
    <reaction evidence="1">
        <text>ATP + protein L-histidine = ADP + protein N-phospho-L-histidine.</text>
        <dbReference type="EC" id="2.7.13.3"/>
    </reaction>
</comment>
<dbReference type="Pfam" id="PF00072">
    <property type="entry name" value="Response_reg"/>
    <property type="match status" value="1"/>
</dbReference>
<dbReference type="InterPro" id="IPR035938">
    <property type="entry name" value="Hemerythrin-like_sf"/>
</dbReference>
<feature type="modified residue" description="4-aspartylphosphate" evidence="7">
    <location>
        <position position="953"/>
    </location>
</feature>
<gene>
    <name evidence="13" type="ORF">DIZ80_11100</name>
</gene>
<sequence length="1183" mass="134227">MKIKLSLRQIWTFIVLVAVIVPVVIVMVWYGSTLYKHELKSALKIERMANEHLKNLIESEIRRFKTLLRNRSDPLSFLASTPDNPENIKQISSLMELVIERESAVHGIMLLSMQGEVIAAIDPGLNYSGNKILSEEEKSTVLKHWGFENVKELPEFVIPSLGRTYISSLMHHPDETVFKIAVSVGMPVIGVLILELGVEEFLLLDKRHKYSEHGLGSEVTRDYILDRRGVLITGIEGSEKKHGELMTYIPIVRTALIGAEWPTDISYIGVTDQPVYGTLTNIPSLNWTLVSEVIESNIINPIWKSLLELFLVTLVAMVIFIWLIMRLVKTTLVPIQHAREAIDHVARGDYDYKLEPTGVHELDDMIYRITNMTKARQVAEISLQESEQDLLITLNSIGDAVIACDANGFVTRMNPVAERLTGWSITGAYGRFIKSIFSIVNETTREPIDNPVDKVLTTGETVHLSDHTTLISKDGSEYQIADSAAPIRNENGKILGMVLVFNDVTEQYKLRKSSVESEERFSQLAENVNEVFWIGSPDWHKVFYISPAYEKVWGQSAEGLYQNPRLWLEAVYPEDRDQVIADIPQDINNIGEYVEFKNYRIQTKDGKILWIKARAYPIHDQDGKVVRIAGIAEDITEQVGMEESLRRSQKMDALGKLTGGIAHDYNNMLGVVLGYAELLEGALIDQPKLAGYVSRINKAGMRGAKLTKKLLSFSRQKNIDAQCVDINELLNDMQHMLEKTLTVRVKLKFDLQGDLWPVWLSSDDMEDVVLNVTINAMHAIEGNGVLTIQSNNEYVNSVDAKLVGLQNEGEYVRLSISDTGCGMDEVTKEKIFDPFFTTKGEKGTGLGLSQVYGFVSQNKGAIKVYTELGNGTKFVFYFPRYQESDNKKIIIEKIKESESRGNETILVVDDEVSLLELSCEMLSMKNYKVFSAENAKQALEILQTEHVDLMLSDVIMPEMNGFELAEIVQKKYPDIKIQLASGFTDKRNSDDVDATLQSELLRKPFNSQNLLQKIRSLLDSKKISVKRNTGKLSVEKDHFKSVEWNEQLSVGLPQIDNDHKKLFSLFNRCAEAMESCRLDEKKSRSVLDELVEYTEHHCKREEELMKVCGYPGMSQHQKIHQELLEDIKQQIVLFDNEELTEDELLIFLSDWLVGHIMHEDKAMAAYFEGKENKLNQILDNEIK</sequence>
<evidence type="ECO:0000256" key="8">
    <source>
        <dbReference type="SAM" id="Phobius"/>
    </source>
</evidence>
<protein>
    <recommendedName>
        <fullName evidence="3">histidine kinase</fullName>
        <ecNumber evidence="3">2.7.13.3</ecNumber>
    </recommendedName>
</protein>
<evidence type="ECO:0000256" key="2">
    <source>
        <dbReference type="ARBA" id="ARBA00010587"/>
    </source>
</evidence>
<evidence type="ECO:0000256" key="7">
    <source>
        <dbReference type="PROSITE-ProRule" id="PRU00169"/>
    </source>
</evidence>
<dbReference type="PROSITE" id="PS50109">
    <property type="entry name" value="HIS_KIN"/>
    <property type="match status" value="1"/>
</dbReference>
<evidence type="ECO:0000259" key="10">
    <source>
        <dbReference type="PROSITE" id="PS50110"/>
    </source>
</evidence>
<dbReference type="NCBIfam" id="TIGR00229">
    <property type="entry name" value="sensory_box"/>
    <property type="match status" value="2"/>
</dbReference>
<evidence type="ECO:0000313" key="14">
    <source>
        <dbReference type="Proteomes" id="UP000254266"/>
    </source>
</evidence>
<dbReference type="Gene3D" id="3.30.450.20">
    <property type="entry name" value="PAS domain"/>
    <property type="match status" value="2"/>
</dbReference>
<dbReference type="Gene3D" id="6.10.340.10">
    <property type="match status" value="1"/>
</dbReference>
<dbReference type="InterPro" id="IPR004358">
    <property type="entry name" value="Sig_transdc_His_kin-like_C"/>
</dbReference>
<evidence type="ECO:0000259" key="12">
    <source>
        <dbReference type="PROSITE" id="PS50113"/>
    </source>
</evidence>
<dbReference type="InterPro" id="IPR005467">
    <property type="entry name" value="His_kinase_dom"/>
</dbReference>
<dbReference type="CDD" id="cd12107">
    <property type="entry name" value="Hemerythrin"/>
    <property type="match status" value="1"/>
</dbReference>
<evidence type="ECO:0000259" key="9">
    <source>
        <dbReference type="PROSITE" id="PS50109"/>
    </source>
</evidence>
<dbReference type="InterPro" id="IPR035965">
    <property type="entry name" value="PAS-like_dom_sf"/>
</dbReference>
<dbReference type="EMBL" id="QFXC01000011">
    <property type="protein sequence ID" value="RDH82813.1"/>
    <property type="molecule type" value="Genomic_DNA"/>
</dbReference>
<dbReference type="SMART" id="SM00388">
    <property type="entry name" value="HisKA"/>
    <property type="match status" value="1"/>
</dbReference>
<feature type="domain" description="PAS" evidence="11">
    <location>
        <begin position="517"/>
        <end position="590"/>
    </location>
</feature>
<feature type="domain" description="PAC" evidence="12">
    <location>
        <begin position="592"/>
        <end position="647"/>
    </location>
</feature>
<dbReference type="InterPro" id="IPR012312">
    <property type="entry name" value="Hemerythrin-like"/>
</dbReference>
<dbReference type="NCBIfam" id="TIGR02481">
    <property type="entry name" value="hemeryth_dom"/>
    <property type="match status" value="1"/>
</dbReference>
<dbReference type="SUPFAM" id="SSF47188">
    <property type="entry name" value="Hemerythrin-like"/>
    <property type="match status" value="1"/>
</dbReference>
<feature type="transmembrane region" description="Helical" evidence="8">
    <location>
        <begin position="306"/>
        <end position="325"/>
    </location>
</feature>
<dbReference type="GO" id="GO:0046872">
    <property type="term" value="F:metal ion binding"/>
    <property type="evidence" value="ECO:0007669"/>
    <property type="project" value="UniProtKB-KW"/>
</dbReference>
<keyword evidence="8" id="KW-0812">Transmembrane</keyword>
<dbReference type="SMART" id="SM00091">
    <property type="entry name" value="PAS"/>
    <property type="match status" value="2"/>
</dbReference>
<comment type="caution">
    <text evidence="13">The sequence shown here is derived from an EMBL/GenBank/DDBJ whole genome shotgun (WGS) entry which is preliminary data.</text>
</comment>
<evidence type="ECO:0000256" key="5">
    <source>
        <dbReference type="ARBA" id="ARBA00022723"/>
    </source>
</evidence>
<dbReference type="InterPro" id="IPR013655">
    <property type="entry name" value="PAS_fold_3"/>
</dbReference>
<dbReference type="SMART" id="SM00387">
    <property type="entry name" value="HATPase_c"/>
    <property type="match status" value="1"/>
</dbReference>
<keyword evidence="6" id="KW-0408">Iron</keyword>
<dbReference type="Proteomes" id="UP000254266">
    <property type="component" value="Unassembled WGS sequence"/>
</dbReference>
<dbReference type="InterPro" id="IPR001610">
    <property type="entry name" value="PAC"/>
</dbReference>
<feature type="domain" description="PAC" evidence="12">
    <location>
        <begin position="464"/>
        <end position="516"/>
    </location>
</feature>
<evidence type="ECO:0000256" key="1">
    <source>
        <dbReference type="ARBA" id="ARBA00000085"/>
    </source>
</evidence>
<dbReference type="CDD" id="cd00082">
    <property type="entry name" value="HisKA"/>
    <property type="match status" value="1"/>
</dbReference>
<evidence type="ECO:0000313" key="13">
    <source>
        <dbReference type="EMBL" id="RDH82813.1"/>
    </source>
</evidence>
<dbReference type="Gene3D" id="1.20.120.50">
    <property type="entry name" value="Hemerythrin-like"/>
    <property type="match status" value="1"/>
</dbReference>
<dbReference type="InterPro" id="IPR003594">
    <property type="entry name" value="HATPase_dom"/>
</dbReference>
<comment type="similarity">
    <text evidence="2">Belongs to the hemerythrin family.</text>
</comment>
<keyword evidence="8" id="KW-1133">Transmembrane helix</keyword>
<dbReference type="PROSITE" id="PS50110">
    <property type="entry name" value="RESPONSE_REGULATORY"/>
    <property type="match status" value="1"/>
</dbReference>
<dbReference type="SUPFAM" id="SSF47384">
    <property type="entry name" value="Homodimeric domain of signal transducing histidine kinase"/>
    <property type="match status" value="1"/>
</dbReference>
<dbReference type="SMART" id="SM00086">
    <property type="entry name" value="PAC"/>
    <property type="match status" value="2"/>
</dbReference>
<dbReference type="PROSITE" id="PS50113">
    <property type="entry name" value="PAC"/>
    <property type="match status" value="2"/>
</dbReference>
<dbReference type="InterPro" id="IPR001789">
    <property type="entry name" value="Sig_transdc_resp-reg_receiver"/>
</dbReference>
<dbReference type="SUPFAM" id="SSF55785">
    <property type="entry name" value="PYP-like sensor domain (PAS domain)"/>
    <property type="match status" value="2"/>
</dbReference>
<dbReference type="InterPro" id="IPR036890">
    <property type="entry name" value="HATPase_C_sf"/>
</dbReference>
<dbReference type="InterPro" id="IPR000014">
    <property type="entry name" value="PAS"/>
</dbReference>
<dbReference type="InterPro" id="IPR012827">
    <property type="entry name" value="Hemerythrin_metal-bd"/>
</dbReference>
<proteinExistence type="inferred from homology"/>
<keyword evidence="5" id="KW-0479">Metal-binding</keyword>
<dbReference type="Pfam" id="PF02518">
    <property type="entry name" value="HATPase_c"/>
    <property type="match status" value="1"/>
</dbReference>
<dbReference type="CDD" id="cd00130">
    <property type="entry name" value="PAS"/>
    <property type="match status" value="2"/>
</dbReference>
<keyword evidence="14" id="KW-1185">Reference proteome</keyword>
<dbReference type="Gene3D" id="1.10.287.130">
    <property type="match status" value="1"/>
</dbReference>
<dbReference type="SMART" id="SM00448">
    <property type="entry name" value="REC"/>
    <property type="match status" value="1"/>
</dbReference>
<dbReference type="PANTHER" id="PTHR43065">
    <property type="entry name" value="SENSOR HISTIDINE KINASE"/>
    <property type="match status" value="1"/>
</dbReference>
<feature type="transmembrane region" description="Helical" evidence="8">
    <location>
        <begin position="12"/>
        <end position="31"/>
    </location>
</feature>
<keyword evidence="8" id="KW-0472">Membrane</keyword>
<dbReference type="InterPro" id="IPR013656">
    <property type="entry name" value="PAS_4"/>
</dbReference>
<dbReference type="Gene3D" id="3.40.50.2300">
    <property type="match status" value="1"/>
</dbReference>
<dbReference type="Pfam" id="PF08448">
    <property type="entry name" value="PAS_4"/>
    <property type="match status" value="1"/>
</dbReference>
<dbReference type="SUPFAM" id="SSF52172">
    <property type="entry name" value="CheY-like"/>
    <property type="match status" value="1"/>
</dbReference>
<dbReference type="PROSITE" id="PS50112">
    <property type="entry name" value="PAS"/>
    <property type="match status" value="2"/>
</dbReference>
<evidence type="ECO:0000256" key="4">
    <source>
        <dbReference type="ARBA" id="ARBA00022553"/>
    </source>
</evidence>
<dbReference type="InterPro" id="IPR011006">
    <property type="entry name" value="CheY-like_superfamily"/>
</dbReference>
<feature type="domain" description="Response regulatory" evidence="10">
    <location>
        <begin position="904"/>
        <end position="1018"/>
    </location>
</feature>
<dbReference type="InterPro" id="IPR036097">
    <property type="entry name" value="HisK_dim/P_sf"/>
</dbReference>
<dbReference type="GO" id="GO:0000155">
    <property type="term" value="F:phosphorelay sensor kinase activity"/>
    <property type="evidence" value="ECO:0007669"/>
    <property type="project" value="InterPro"/>
</dbReference>
<keyword evidence="4 7" id="KW-0597">Phosphoprotein</keyword>
<dbReference type="AlphaFoldDB" id="A0A370DD81"/>
<dbReference type="PRINTS" id="PR00344">
    <property type="entry name" value="BCTRLSENSOR"/>
</dbReference>
<reference evidence="13 14" key="1">
    <citation type="journal article" date="2018" name="ISME J.">
        <title>Endosymbiont genomes yield clues of tubeworm success.</title>
        <authorList>
            <person name="Li Y."/>
            <person name="Liles M.R."/>
            <person name="Halanych K.M."/>
        </authorList>
    </citation>
    <scope>NUCLEOTIDE SEQUENCE [LARGE SCALE GENOMIC DNA]</scope>
    <source>
        <strain evidence="13">A1464</strain>
    </source>
</reference>
<dbReference type="Gene3D" id="3.30.565.10">
    <property type="entry name" value="Histidine kinase-like ATPase, C-terminal domain"/>
    <property type="match status" value="1"/>
</dbReference>
<dbReference type="Pfam" id="PF08447">
    <property type="entry name" value="PAS_3"/>
    <property type="match status" value="1"/>
</dbReference>
<dbReference type="NCBIfam" id="NF033749">
    <property type="entry name" value="bact_hemeryth"/>
    <property type="match status" value="1"/>
</dbReference>
<feature type="domain" description="Histidine kinase" evidence="9">
    <location>
        <begin position="660"/>
        <end position="882"/>
    </location>
</feature>
<evidence type="ECO:0000256" key="3">
    <source>
        <dbReference type="ARBA" id="ARBA00012438"/>
    </source>
</evidence>
<accession>A0A370DD81</accession>
<dbReference type="PANTHER" id="PTHR43065:SF42">
    <property type="entry name" value="TWO-COMPONENT SENSOR PPRA"/>
    <property type="match status" value="1"/>
</dbReference>
<evidence type="ECO:0000256" key="6">
    <source>
        <dbReference type="ARBA" id="ARBA00023004"/>
    </source>
</evidence>
<evidence type="ECO:0000259" key="11">
    <source>
        <dbReference type="PROSITE" id="PS50112"/>
    </source>
</evidence>
<organism evidence="13 14">
    <name type="scientific">endosymbiont of Galathealinum brachiosum</name>
    <dbReference type="NCBI Taxonomy" id="2200906"/>
    <lineage>
        <taxon>Bacteria</taxon>
        <taxon>Pseudomonadati</taxon>
        <taxon>Pseudomonadota</taxon>
        <taxon>Gammaproteobacteria</taxon>
        <taxon>sulfur-oxidizing symbionts</taxon>
    </lineage>
</organism>
<dbReference type="InterPro" id="IPR000700">
    <property type="entry name" value="PAS-assoc_C"/>
</dbReference>
<dbReference type="InterPro" id="IPR003661">
    <property type="entry name" value="HisK_dim/P_dom"/>
</dbReference>
<dbReference type="EC" id="2.7.13.3" evidence="3"/>
<name>A0A370DD81_9GAMM</name>